<dbReference type="Proteomes" id="UP000036106">
    <property type="component" value="Chromosome"/>
</dbReference>
<dbReference type="GO" id="GO:0010181">
    <property type="term" value="F:FMN binding"/>
    <property type="evidence" value="ECO:0007669"/>
    <property type="project" value="InterPro"/>
</dbReference>
<dbReference type="PANTHER" id="PTHR39201:SF1">
    <property type="entry name" value="FLAVODOXIN-LIKE DOMAIN-CONTAINING PROTEIN"/>
    <property type="match status" value="1"/>
</dbReference>
<protein>
    <recommendedName>
        <fullName evidence="1">Flavodoxin-like domain-containing protein</fullName>
    </recommendedName>
</protein>
<name>A0A0H4QE79_9LACO</name>
<organism evidence="2 3">
    <name type="scientific">Companilactobacillus ginsenosidimutans</name>
    <dbReference type="NCBI Taxonomy" id="1007676"/>
    <lineage>
        <taxon>Bacteria</taxon>
        <taxon>Bacillati</taxon>
        <taxon>Bacillota</taxon>
        <taxon>Bacilli</taxon>
        <taxon>Lactobacillales</taxon>
        <taxon>Lactobacillaceae</taxon>
        <taxon>Companilactobacillus</taxon>
    </lineage>
</organism>
<sequence length="156" mass="17671">MANESVVVYYSNSGITKKAAEKIAYKTDSDMMGIHPKDAFPTDYQALTDFVQEEIADNKLPELDKKYDVSKYSTIFLGFPTWYERPPLLIDEFLKKTKIAKKDIIPFTTSGSSSIDVSVPFIEKICRKRGAVLVDGFTANDSSDVEKFLNDYLEKE</sequence>
<dbReference type="Pfam" id="PF12682">
    <property type="entry name" value="Flavodoxin_4"/>
    <property type="match status" value="1"/>
</dbReference>
<reference evidence="3" key="1">
    <citation type="submission" date="2015-07" db="EMBL/GenBank/DDBJ databases">
        <title>Lactobacillus ginsenosidimutans/EMML 3141/ whole genome sequencing.</title>
        <authorList>
            <person name="Kim M.K."/>
            <person name="Im W.-T."/>
            <person name="Srinivasan S."/>
            <person name="Lee J.-J."/>
        </authorList>
    </citation>
    <scope>NUCLEOTIDE SEQUENCE [LARGE SCALE GENOMIC DNA]</scope>
    <source>
        <strain evidence="3">EMML 3041</strain>
    </source>
</reference>
<dbReference type="KEGG" id="lgn:ABM34_00870"/>
<proteinExistence type="predicted"/>
<dbReference type="SUPFAM" id="SSF52218">
    <property type="entry name" value="Flavoproteins"/>
    <property type="match status" value="1"/>
</dbReference>
<dbReference type="AlphaFoldDB" id="A0A0H4QE79"/>
<dbReference type="EMBL" id="CP012034">
    <property type="protein sequence ID" value="AKP66242.1"/>
    <property type="molecule type" value="Genomic_DNA"/>
</dbReference>
<dbReference type="OrthoDB" id="9806505at2"/>
<feature type="domain" description="Flavodoxin-like" evidence="1">
    <location>
        <begin position="5"/>
        <end position="156"/>
    </location>
</feature>
<dbReference type="STRING" id="1007676.ABM34_00870"/>
<dbReference type="PROSITE" id="PS50902">
    <property type="entry name" value="FLAVODOXIN_LIKE"/>
    <property type="match status" value="1"/>
</dbReference>
<evidence type="ECO:0000313" key="3">
    <source>
        <dbReference type="Proteomes" id="UP000036106"/>
    </source>
</evidence>
<dbReference type="PATRIC" id="fig|1007676.4.peg.182"/>
<gene>
    <name evidence="2" type="ORF">ABM34_00870</name>
</gene>
<keyword evidence="3" id="KW-1185">Reference proteome</keyword>
<evidence type="ECO:0000259" key="1">
    <source>
        <dbReference type="PROSITE" id="PS50902"/>
    </source>
</evidence>
<evidence type="ECO:0000313" key="2">
    <source>
        <dbReference type="EMBL" id="AKP66242.1"/>
    </source>
</evidence>
<accession>A0A0H4QE79</accession>
<dbReference type="InterPro" id="IPR008254">
    <property type="entry name" value="Flavodoxin/NO_synth"/>
</dbReference>
<dbReference type="GO" id="GO:0016651">
    <property type="term" value="F:oxidoreductase activity, acting on NAD(P)H"/>
    <property type="evidence" value="ECO:0007669"/>
    <property type="project" value="UniProtKB-ARBA"/>
</dbReference>
<dbReference type="InterPro" id="IPR029039">
    <property type="entry name" value="Flavoprotein-like_sf"/>
</dbReference>
<dbReference type="RefSeq" id="WP_048702511.1">
    <property type="nucleotide sequence ID" value="NZ_CP012034.1"/>
</dbReference>
<dbReference type="PANTHER" id="PTHR39201">
    <property type="entry name" value="EXPORTED PROTEIN-RELATED"/>
    <property type="match status" value="1"/>
</dbReference>
<dbReference type="Gene3D" id="3.40.50.360">
    <property type="match status" value="1"/>
</dbReference>